<gene>
    <name evidence="2" type="ORF">PVK06_002133</name>
</gene>
<organism evidence="2 3">
    <name type="scientific">Gossypium arboreum</name>
    <name type="common">Tree cotton</name>
    <name type="synonym">Gossypium nanking</name>
    <dbReference type="NCBI Taxonomy" id="29729"/>
    <lineage>
        <taxon>Eukaryota</taxon>
        <taxon>Viridiplantae</taxon>
        <taxon>Streptophyta</taxon>
        <taxon>Embryophyta</taxon>
        <taxon>Tracheophyta</taxon>
        <taxon>Spermatophyta</taxon>
        <taxon>Magnoliopsida</taxon>
        <taxon>eudicotyledons</taxon>
        <taxon>Gunneridae</taxon>
        <taxon>Pentapetalae</taxon>
        <taxon>rosids</taxon>
        <taxon>malvids</taxon>
        <taxon>Malvales</taxon>
        <taxon>Malvaceae</taxon>
        <taxon>Malvoideae</taxon>
        <taxon>Gossypium</taxon>
    </lineage>
</organism>
<accession>A0ABR0R2V3</accession>
<dbReference type="Proteomes" id="UP001358586">
    <property type="component" value="Chromosome 1"/>
</dbReference>
<reference evidence="2 3" key="1">
    <citation type="submission" date="2023-03" db="EMBL/GenBank/DDBJ databases">
        <title>WGS of Gossypium arboreum.</title>
        <authorList>
            <person name="Yu D."/>
        </authorList>
    </citation>
    <scope>NUCLEOTIDE SEQUENCE [LARGE SCALE GENOMIC DNA]</scope>
    <source>
        <tissue evidence="2">Leaf</tissue>
    </source>
</reference>
<sequence length="92" mass="10502">MELDCLEIVQQLDDLNQFPSQPHMTITAFWEMLKRYWAVTITHVYWGSNRVADGLAKYATGLPLGMHKFSYSPDAVIPENATELAVPRLVHI</sequence>
<proteinExistence type="predicted"/>
<dbReference type="EMBL" id="JARKNE010000001">
    <property type="protein sequence ID" value="KAK5845891.1"/>
    <property type="molecule type" value="Genomic_DNA"/>
</dbReference>
<dbReference type="Pfam" id="PF13456">
    <property type="entry name" value="RVT_3"/>
    <property type="match status" value="1"/>
</dbReference>
<name>A0ABR0R2V3_GOSAR</name>
<evidence type="ECO:0000313" key="3">
    <source>
        <dbReference type="Proteomes" id="UP001358586"/>
    </source>
</evidence>
<evidence type="ECO:0000259" key="1">
    <source>
        <dbReference type="Pfam" id="PF13456"/>
    </source>
</evidence>
<evidence type="ECO:0000313" key="2">
    <source>
        <dbReference type="EMBL" id="KAK5845891.1"/>
    </source>
</evidence>
<comment type="caution">
    <text evidence="2">The sequence shown here is derived from an EMBL/GenBank/DDBJ whole genome shotgun (WGS) entry which is preliminary data.</text>
</comment>
<protein>
    <recommendedName>
        <fullName evidence="1">RNase H type-1 domain-containing protein</fullName>
    </recommendedName>
</protein>
<feature type="domain" description="RNase H type-1" evidence="1">
    <location>
        <begin position="1"/>
        <end position="59"/>
    </location>
</feature>
<keyword evidence="3" id="KW-1185">Reference proteome</keyword>
<dbReference type="InterPro" id="IPR002156">
    <property type="entry name" value="RNaseH_domain"/>
</dbReference>